<feature type="domain" description="YdbS-like PH" evidence="2">
    <location>
        <begin position="417"/>
        <end position="486"/>
    </location>
</feature>
<feature type="domain" description="YdbS-like PH" evidence="2">
    <location>
        <begin position="78"/>
        <end position="158"/>
    </location>
</feature>
<dbReference type="Proteomes" id="UP001206128">
    <property type="component" value="Unassembled WGS sequence"/>
</dbReference>
<reference evidence="3" key="1">
    <citation type="submission" date="2022-06" db="EMBL/GenBank/DDBJ databases">
        <title>Genomic Encyclopedia of Archaeal and Bacterial Type Strains, Phase II (KMG-II): from individual species to whole genera.</title>
        <authorList>
            <person name="Goeker M."/>
        </authorList>
    </citation>
    <scope>NUCLEOTIDE SEQUENCE</scope>
    <source>
        <strain evidence="3">DSM 43935</strain>
    </source>
</reference>
<proteinExistence type="predicted"/>
<feature type="transmembrane region" description="Helical" evidence="1">
    <location>
        <begin position="368"/>
        <end position="387"/>
    </location>
</feature>
<dbReference type="RefSeq" id="WP_253778824.1">
    <property type="nucleotide sequence ID" value="NZ_JAMTCK010000020.1"/>
</dbReference>
<keyword evidence="1" id="KW-0812">Transmembrane</keyword>
<dbReference type="PANTHER" id="PTHR34473:SF2">
    <property type="entry name" value="UPF0699 TRANSMEMBRANE PROTEIN YDBT"/>
    <property type="match status" value="1"/>
</dbReference>
<keyword evidence="1" id="KW-0472">Membrane</keyword>
<dbReference type="PANTHER" id="PTHR34473">
    <property type="entry name" value="UPF0699 TRANSMEMBRANE PROTEIN YDBS"/>
    <property type="match status" value="1"/>
</dbReference>
<protein>
    <submittedName>
        <fullName evidence="3">Membrane protein</fullName>
    </submittedName>
</protein>
<dbReference type="AlphaFoldDB" id="A0AAE3KJI5"/>
<accession>A0AAE3KJI5</accession>
<gene>
    <name evidence="3" type="ORF">LX83_006556</name>
</gene>
<dbReference type="PIRSF" id="PIRSF026631">
    <property type="entry name" value="UCP026631"/>
    <property type="match status" value="1"/>
</dbReference>
<keyword evidence="1" id="KW-1133">Transmembrane helix</keyword>
<feature type="transmembrane region" description="Helical" evidence="1">
    <location>
        <begin position="186"/>
        <end position="205"/>
    </location>
</feature>
<feature type="transmembrane region" description="Helical" evidence="1">
    <location>
        <begin position="225"/>
        <end position="254"/>
    </location>
</feature>
<feature type="transmembrane region" description="Helical" evidence="1">
    <location>
        <begin position="393"/>
        <end position="413"/>
    </location>
</feature>
<name>A0AAE3KJI5_9PSEU</name>
<evidence type="ECO:0000313" key="4">
    <source>
        <dbReference type="Proteomes" id="UP001206128"/>
    </source>
</evidence>
<dbReference type="InterPro" id="IPR014529">
    <property type="entry name" value="UCP026631"/>
</dbReference>
<dbReference type="EMBL" id="JAMTCK010000020">
    <property type="protein sequence ID" value="MCP2169670.1"/>
    <property type="molecule type" value="Genomic_DNA"/>
</dbReference>
<keyword evidence="4" id="KW-1185">Reference proteome</keyword>
<organism evidence="3 4">
    <name type="scientific">Goodfellowiella coeruleoviolacea</name>
    <dbReference type="NCBI Taxonomy" id="334858"/>
    <lineage>
        <taxon>Bacteria</taxon>
        <taxon>Bacillati</taxon>
        <taxon>Actinomycetota</taxon>
        <taxon>Actinomycetes</taxon>
        <taxon>Pseudonocardiales</taxon>
        <taxon>Pseudonocardiaceae</taxon>
        <taxon>Goodfellowiella</taxon>
    </lineage>
</organism>
<evidence type="ECO:0000313" key="3">
    <source>
        <dbReference type="EMBL" id="MCP2169670.1"/>
    </source>
</evidence>
<feature type="transmembrane region" description="Helical" evidence="1">
    <location>
        <begin position="27"/>
        <end position="50"/>
    </location>
</feature>
<comment type="caution">
    <text evidence="3">The sequence shown here is derived from an EMBL/GenBank/DDBJ whole genome shotgun (WGS) entry which is preliminary data.</text>
</comment>
<sequence>MTATPLPPQPPVPTAEPAWRRLDPRTLAVHAAWLAAPLASTGLTALATGGRLDTRTWITLGAIASAFAVLTLIGLVRWTRTSYRVTTSVIEVRSGVLTRSSRSIPLHRVRNVDLTANPVHRLFGVTVLRIGTAGTADGRGELSLEALSRAAAGQLRAELLRRAEAATAHEPTLSTLDTRWLRYAPLTFWVFGGVFTVAGAAYRFLDDLGIEPWRIGPVRAAFTAFGASALWITIPLALLAITVLGSIGAVVVYAENWWRYRLEWTDPHTLRVRRGLLTTRSVSIADNQLRGVVLREPLLLRAGGGASVRAVAGGLGDEEENRRRSALLPPAPRAEALRVAAGVLREPEALLDRPRLVAHPRVALRRRVVRGMVFAVLPAVLVLAVLGALFTTVLVHCAWVLLVLSTPVVVWLARDAYRHLGHGLHGRYLLARSGVFSRDTVVLRRDGVLAWTFSSSPTGRRAGVVTLTAAVTAGEPGYRIPDLAEDQSVAFAHAAVPGVLAEFLEPVPPGPTR</sequence>
<feature type="transmembrane region" description="Helical" evidence="1">
    <location>
        <begin position="56"/>
        <end position="76"/>
    </location>
</feature>
<evidence type="ECO:0000256" key="1">
    <source>
        <dbReference type="SAM" id="Phobius"/>
    </source>
</evidence>
<dbReference type="Pfam" id="PF03703">
    <property type="entry name" value="bPH_2"/>
    <property type="match status" value="2"/>
</dbReference>
<evidence type="ECO:0000259" key="2">
    <source>
        <dbReference type="Pfam" id="PF03703"/>
    </source>
</evidence>
<dbReference type="InterPro" id="IPR005182">
    <property type="entry name" value="YdbS-like_PH"/>
</dbReference>